<protein>
    <submittedName>
        <fullName evidence="1">Uncharacterized protein</fullName>
    </submittedName>
</protein>
<dbReference type="EMBL" id="CACVAU010000025">
    <property type="protein sequence ID" value="CAA6807024.1"/>
    <property type="molecule type" value="Genomic_DNA"/>
</dbReference>
<evidence type="ECO:0000313" key="1">
    <source>
        <dbReference type="EMBL" id="CAA6807024.1"/>
    </source>
</evidence>
<accession>A0A6S6SF33</accession>
<reference evidence="1" key="1">
    <citation type="submission" date="2020-01" db="EMBL/GenBank/DDBJ databases">
        <authorList>
            <person name="Meier V. D."/>
            <person name="Meier V D."/>
        </authorList>
    </citation>
    <scope>NUCLEOTIDE SEQUENCE</scope>
    <source>
        <strain evidence="1">HLG_WM_MAG_05</strain>
    </source>
</reference>
<dbReference type="AlphaFoldDB" id="A0A6S6SF33"/>
<organism evidence="1">
    <name type="scientific">uncultured Sulfurovum sp</name>
    <dbReference type="NCBI Taxonomy" id="269237"/>
    <lineage>
        <taxon>Bacteria</taxon>
        <taxon>Pseudomonadati</taxon>
        <taxon>Campylobacterota</taxon>
        <taxon>Epsilonproteobacteria</taxon>
        <taxon>Campylobacterales</taxon>
        <taxon>Sulfurovaceae</taxon>
        <taxon>Sulfurovum</taxon>
        <taxon>environmental samples</taxon>
    </lineage>
</organism>
<gene>
    <name evidence="1" type="ORF">HELGO_WM12997</name>
</gene>
<sequence>MSKKTRRECSYCHKKRYVEKLVLVHYPLIKRTAFHCVECFEKFDSLSEFRYLNKLSPREDN</sequence>
<proteinExistence type="predicted"/>
<name>A0A6S6SF33_9BACT</name>